<reference evidence="2 3" key="1">
    <citation type="journal article" date="2017" name="J. Antimicrob. Chemother.">
        <title>Characterization of the population structure, drug resistance mechanisms and plasmids of the community-associated Enterobacter cloacae complex in China.</title>
        <authorList>
            <person name="Zhou K."/>
            <person name="Yu W."/>
            <person name="Cao X."/>
            <person name="Shen P."/>
            <person name="Lu H."/>
            <person name="Luo Q."/>
            <person name="Rossen J.W.A."/>
            <person name="Xiao Y."/>
        </authorList>
    </citation>
    <scope>NUCLEOTIDE SEQUENCE [LARGE SCALE GENOMIC DNA]</scope>
    <source>
        <strain evidence="2 3">ECC904</strain>
    </source>
</reference>
<dbReference type="AlphaFoldDB" id="A0A2J0Q4I6"/>
<evidence type="ECO:0000256" key="1">
    <source>
        <dbReference type="SAM" id="SignalP"/>
    </source>
</evidence>
<evidence type="ECO:0000313" key="2">
    <source>
        <dbReference type="EMBL" id="PJD89137.1"/>
    </source>
</evidence>
<dbReference type="RefSeq" id="WP_047716545.1">
    <property type="nucleotide sequence ID" value="NZ_NEEW01000001.1"/>
</dbReference>
<dbReference type="Proteomes" id="UP000229974">
    <property type="component" value="Unassembled WGS sequence"/>
</dbReference>
<feature type="signal peptide" evidence="1">
    <location>
        <begin position="1"/>
        <end position="25"/>
    </location>
</feature>
<sequence length="117" mass="12960">MKKIILALVVSALLSGCVMKSTAHAGKDFDETKISQIVSKQTTEADLLRLMGEPVKKEIVSDNEVKWVYEYVTSNAAVRMFSTKPKVDVTKKVLEVLIRDGVVVNHAYTNPGTTTYK</sequence>
<gene>
    <name evidence="2" type="ORF">B9Q30_01070</name>
</gene>
<dbReference type="PROSITE" id="PS51257">
    <property type="entry name" value="PROKAR_LIPOPROTEIN"/>
    <property type="match status" value="1"/>
</dbReference>
<feature type="chain" id="PRO_5014387404" description="Lipoprotein SmpA/OmlA domain-containing protein" evidence="1">
    <location>
        <begin position="26"/>
        <end position="117"/>
    </location>
</feature>
<name>A0A2J0Q4I6_9ENTR</name>
<proteinExistence type="predicted"/>
<accession>A0A2J0Q4I6</accession>
<evidence type="ECO:0008006" key="4">
    <source>
        <dbReference type="Google" id="ProtNLM"/>
    </source>
</evidence>
<keyword evidence="1" id="KW-0732">Signal</keyword>
<dbReference type="EMBL" id="NEEW01000001">
    <property type="protein sequence ID" value="PJD89137.1"/>
    <property type="molecule type" value="Genomic_DNA"/>
</dbReference>
<dbReference type="OrthoDB" id="6636726at2"/>
<protein>
    <recommendedName>
        <fullName evidence="4">Lipoprotein SmpA/OmlA domain-containing protein</fullName>
    </recommendedName>
</protein>
<evidence type="ECO:0000313" key="3">
    <source>
        <dbReference type="Proteomes" id="UP000229974"/>
    </source>
</evidence>
<organism evidence="2 3">
    <name type="scientific">Enterobacter hormaechei</name>
    <dbReference type="NCBI Taxonomy" id="158836"/>
    <lineage>
        <taxon>Bacteria</taxon>
        <taxon>Pseudomonadati</taxon>
        <taxon>Pseudomonadota</taxon>
        <taxon>Gammaproteobacteria</taxon>
        <taxon>Enterobacterales</taxon>
        <taxon>Enterobacteriaceae</taxon>
        <taxon>Enterobacter</taxon>
        <taxon>Enterobacter cloacae complex</taxon>
    </lineage>
</organism>
<comment type="caution">
    <text evidence="2">The sequence shown here is derived from an EMBL/GenBank/DDBJ whole genome shotgun (WGS) entry which is preliminary data.</text>
</comment>